<organism evidence="3 4">
    <name type="scientific">Nitratireductor aestuarii</name>
    <dbReference type="NCBI Taxonomy" id="1735103"/>
    <lineage>
        <taxon>Bacteria</taxon>
        <taxon>Pseudomonadati</taxon>
        <taxon>Pseudomonadota</taxon>
        <taxon>Alphaproteobacteria</taxon>
        <taxon>Hyphomicrobiales</taxon>
        <taxon>Phyllobacteriaceae</taxon>
        <taxon>Nitratireductor</taxon>
    </lineage>
</organism>
<evidence type="ECO:0000313" key="4">
    <source>
        <dbReference type="Proteomes" id="UP000636264"/>
    </source>
</evidence>
<evidence type="ECO:0000259" key="2">
    <source>
        <dbReference type="Pfam" id="PF01642"/>
    </source>
</evidence>
<feature type="region of interest" description="Disordered" evidence="1">
    <location>
        <begin position="1"/>
        <end position="42"/>
    </location>
</feature>
<feature type="domain" description="Methylmalonyl-CoA mutase alpha/beta chain catalytic" evidence="2">
    <location>
        <begin position="93"/>
        <end position="409"/>
    </location>
</feature>
<dbReference type="Proteomes" id="UP000636264">
    <property type="component" value="Unassembled WGS sequence"/>
</dbReference>
<dbReference type="Gene3D" id="3.20.20.240">
    <property type="entry name" value="Methylmalonyl-CoA mutase"/>
    <property type="match status" value="1"/>
</dbReference>
<keyword evidence="4" id="KW-1185">Reference proteome</keyword>
<dbReference type="PANTHER" id="PTHR48101">
    <property type="entry name" value="METHYLMALONYL-COA MUTASE, MITOCHONDRIAL-RELATED"/>
    <property type="match status" value="1"/>
</dbReference>
<feature type="compositionally biased region" description="Polar residues" evidence="1">
    <location>
        <begin position="1"/>
        <end position="10"/>
    </location>
</feature>
<dbReference type="Pfam" id="PF01642">
    <property type="entry name" value="MM_CoA_mutase"/>
    <property type="match status" value="1"/>
</dbReference>
<dbReference type="AlphaFoldDB" id="A0A916RZ13"/>
<dbReference type="GO" id="GO:0005737">
    <property type="term" value="C:cytoplasm"/>
    <property type="evidence" value="ECO:0007669"/>
    <property type="project" value="TreeGrafter"/>
</dbReference>
<dbReference type="EMBL" id="BMIF01000011">
    <property type="protein sequence ID" value="GGA76256.1"/>
    <property type="molecule type" value="Genomic_DNA"/>
</dbReference>
<comment type="caution">
    <text evidence="3">The sequence shown here is derived from an EMBL/GenBank/DDBJ whole genome shotgun (WGS) entry which is preliminary data.</text>
</comment>
<gene>
    <name evidence="3" type="ORF">GCM10011385_32830</name>
</gene>
<dbReference type="GO" id="GO:0019678">
    <property type="term" value="P:propionate metabolic process, methylmalonyl pathway"/>
    <property type="evidence" value="ECO:0007669"/>
    <property type="project" value="TreeGrafter"/>
</dbReference>
<sequence>MTSSTPTVSDSPAPAGEHGLEIVSKPLDPSNSEAAPAAGSERSIRWRVMQRVDDPDPARATAQATEDLKNGANGLSLVFAGAPNAFGFGLPSNIEGLRAALADVPLQGVHLRVDVHPQSRASIDWLAQLFQEKQVNPTGVHLSFGVDPASLFVGTGQLRMSLEALEASLPQSLGGFFALSLPGVLLEADGRVYHNAGASETQELGIMLASASSYLKMFEDARQPPVYAMPHLGFATSMDQDLLSSTAKLRALRLLWARMLRDYGIEPQPVPIHAETSFRMLSARDVETNIVRTTMATFAAAVGGADSISVLPHTIPLTLPEADARRIALNTSLVQGFETSAQELISAQSDFVDSLVERYCDRGWDEYKRIEAEGGVLRSIASGTLQARIAEERNEQLKRYGTLVGSTIYPKAAERPLVLPKILQQIFNDAAITCEPLLPQRFEALANSEGGN</sequence>
<accession>A0A916RZ13</accession>
<dbReference type="InterPro" id="IPR006099">
    <property type="entry name" value="MeMalonylCoA_mutase_a/b_cat"/>
</dbReference>
<evidence type="ECO:0000256" key="1">
    <source>
        <dbReference type="SAM" id="MobiDB-lite"/>
    </source>
</evidence>
<reference evidence="3" key="1">
    <citation type="journal article" date="2014" name="Int. J. Syst. Evol. Microbiol.">
        <title>Complete genome sequence of Corynebacterium casei LMG S-19264T (=DSM 44701T), isolated from a smear-ripened cheese.</title>
        <authorList>
            <consortium name="US DOE Joint Genome Institute (JGI-PGF)"/>
            <person name="Walter F."/>
            <person name="Albersmeier A."/>
            <person name="Kalinowski J."/>
            <person name="Ruckert C."/>
        </authorList>
    </citation>
    <scope>NUCLEOTIDE SEQUENCE</scope>
    <source>
        <strain evidence="3">CGMCC 1.15320</strain>
    </source>
</reference>
<dbReference type="PANTHER" id="PTHR48101:SF4">
    <property type="entry name" value="METHYLMALONYL-COA MUTASE, MITOCHONDRIAL"/>
    <property type="match status" value="1"/>
</dbReference>
<evidence type="ECO:0000313" key="3">
    <source>
        <dbReference type="EMBL" id="GGA76256.1"/>
    </source>
</evidence>
<dbReference type="RefSeq" id="WP_188722184.1">
    <property type="nucleotide sequence ID" value="NZ_BMIF01000011.1"/>
</dbReference>
<protein>
    <submittedName>
        <fullName evidence="3">Methylmalonyl-CoA mutase</fullName>
    </submittedName>
</protein>
<name>A0A916RZ13_9HYPH</name>
<dbReference type="InterPro" id="IPR016176">
    <property type="entry name" value="Cbl-dep_enz_cat"/>
</dbReference>
<dbReference type="SUPFAM" id="SSF51703">
    <property type="entry name" value="Cobalamin (vitamin B12)-dependent enzymes"/>
    <property type="match status" value="1"/>
</dbReference>
<reference evidence="3" key="2">
    <citation type="submission" date="2020-09" db="EMBL/GenBank/DDBJ databases">
        <authorList>
            <person name="Sun Q."/>
            <person name="Zhou Y."/>
        </authorList>
    </citation>
    <scope>NUCLEOTIDE SEQUENCE</scope>
    <source>
        <strain evidence="3">CGMCC 1.15320</strain>
    </source>
</reference>
<proteinExistence type="predicted"/>
<dbReference type="GO" id="GO:0031419">
    <property type="term" value="F:cobalamin binding"/>
    <property type="evidence" value="ECO:0007669"/>
    <property type="project" value="InterPro"/>
</dbReference>
<dbReference type="GO" id="GO:0004494">
    <property type="term" value="F:methylmalonyl-CoA mutase activity"/>
    <property type="evidence" value="ECO:0007669"/>
    <property type="project" value="TreeGrafter"/>
</dbReference>